<evidence type="ECO:0000313" key="5">
    <source>
        <dbReference type="Proteomes" id="UP000478052"/>
    </source>
</evidence>
<evidence type="ECO:0000313" key="4">
    <source>
        <dbReference type="EMBL" id="KAF0727122.1"/>
    </source>
</evidence>
<dbReference type="Pfam" id="PF00098">
    <property type="entry name" value="zf-CCHC"/>
    <property type="match status" value="1"/>
</dbReference>
<dbReference type="EMBL" id="VUJU01008694">
    <property type="protein sequence ID" value="KAF0727122.1"/>
    <property type="molecule type" value="Genomic_DNA"/>
</dbReference>
<dbReference type="InterPro" id="IPR001878">
    <property type="entry name" value="Znf_CCHC"/>
</dbReference>
<dbReference type="GO" id="GO:0003676">
    <property type="term" value="F:nucleic acid binding"/>
    <property type="evidence" value="ECO:0007669"/>
    <property type="project" value="InterPro"/>
</dbReference>
<name>A0A6G0WIQ8_APHCR</name>
<feature type="region of interest" description="Disordered" evidence="2">
    <location>
        <begin position="360"/>
        <end position="387"/>
    </location>
</feature>
<dbReference type="GO" id="GO:0008270">
    <property type="term" value="F:zinc ion binding"/>
    <property type="evidence" value="ECO:0007669"/>
    <property type="project" value="UniProtKB-KW"/>
</dbReference>
<dbReference type="SMART" id="SM00343">
    <property type="entry name" value="ZnF_C2HC"/>
    <property type="match status" value="2"/>
</dbReference>
<organism evidence="4 5">
    <name type="scientific">Aphis craccivora</name>
    <name type="common">Cowpea aphid</name>
    <dbReference type="NCBI Taxonomy" id="307492"/>
    <lineage>
        <taxon>Eukaryota</taxon>
        <taxon>Metazoa</taxon>
        <taxon>Ecdysozoa</taxon>
        <taxon>Arthropoda</taxon>
        <taxon>Hexapoda</taxon>
        <taxon>Insecta</taxon>
        <taxon>Pterygota</taxon>
        <taxon>Neoptera</taxon>
        <taxon>Paraneoptera</taxon>
        <taxon>Hemiptera</taxon>
        <taxon>Sternorrhyncha</taxon>
        <taxon>Aphidomorpha</taxon>
        <taxon>Aphidoidea</taxon>
        <taxon>Aphididae</taxon>
        <taxon>Aphidini</taxon>
        <taxon>Aphis</taxon>
        <taxon>Aphis</taxon>
    </lineage>
</organism>
<evidence type="ECO:0000256" key="1">
    <source>
        <dbReference type="PROSITE-ProRule" id="PRU00047"/>
    </source>
</evidence>
<dbReference type="InterPro" id="IPR036875">
    <property type="entry name" value="Znf_CCHC_sf"/>
</dbReference>
<keyword evidence="5" id="KW-1185">Reference proteome</keyword>
<accession>A0A6G0WIQ8</accession>
<feature type="compositionally biased region" description="Polar residues" evidence="2">
    <location>
        <begin position="366"/>
        <end position="378"/>
    </location>
</feature>
<gene>
    <name evidence="4" type="ORF">FWK35_00024742</name>
</gene>
<comment type="caution">
    <text evidence="4">The sequence shown here is derived from an EMBL/GenBank/DDBJ whole genome shotgun (WGS) entry which is preliminary data.</text>
</comment>
<dbReference type="PROSITE" id="PS50158">
    <property type="entry name" value="ZF_CCHC"/>
    <property type="match status" value="1"/>
</dbReference>
<evidence type="ECO:0000259" key="3">
    <source>
        <dbReference type="PROSITE" id="PS50158"/>
    </source>
</evidence>
<evidence type="ECO:0000256" key="2">
    <source>
        <dbReference type="SAM" id="MobiDB-lite"/>
    </source>
</evidence>
<dbReference type="Gene3D" id="4.10.60.10">
    <property type="entry name" value="Zinc finger, CCHC-type"/>
    <property type="match status" value="1"/>
</dbReference>
<dbReference type="Proteomes" id="UP000478052">
    <property type="component" value="Unassembled WGS sequence"/>
</dbReference>
<keyword evidence="1" id="KW-0479">Metal-binding</keyword>
<dbReference type="OrthoDB" id="8193998at2759"/>
<keyword evidence="1" id="KW-0863">Zinc-finger</keyword>
<reference evidence="4 5" key="1">
    <citation type="submission" date="2019-08" db="EMBL/GenBank/DDBJ databases">
        <title>Whole genome of Aphis craccivora.</title>
        <authorList>
            <person name="Voronova N.V."/>
            <person name="Shulinski R.S."/>
            <person name="Bandarenka Y.V."/>
            <person name="Zhorov D.G."/>
            <person name="Warner D."/>
        </authorList>
    </citation>
    <scope>NUCLEOTIDE SEQUENCE [LARGE SCALE GENOMIC DNA]</scope>
    <source>
        <strain evidence="4">180601</strain>
        <tissue evidence="4">Whole Body</tissue>
    </source>
</reference>
<dbReference type="AlphaFoldDB" id="A0A6G0WIQ8"/>
<dbReference type="SUPFAM" id="SSF57756">
    <property type="entry name" value="Retrovirus zinc finger-like domains"/>
    <property type="match status" value="1"/>
</dbReference>
<feature type="domain" description="CCHC-type" evidence="3">
    <location>
        <begin position="297"/>
        <end position="310"/>
    </location>
</feature>
<protein>
    <submittedName>
        <fullName evidence="4">Protein DDB G0276689-like</fullName>
    </submittedName>
</protein>
<proteinExistence type="predicted"/>
<sequence>MVCVSVPSSGKLYEPSDEFDSDDNRYNNLSQARCILDRANNSIGNTDSVLEDARNLLKLTRNRDQAAEETKMSNFMTTHQALNLIPVFNGENADDSFTFHNACEYALQSIDPAENENLIRGITTRLIGKAIRPLIHKKPSTYKELKEILDLSVNKKQTLTHLHSKLSTFKIAVGETIQQYSDKAEQLYYDIIEASMAANEISNTEDLSKIIERQILSAYTEGLPHNTKILVKASRPNKLSECVQIALEEETSRINRKEIRKNINDYKNNKSDLKSGKSYVSKTNLVQKSNNRPPNACFRCGRTNHQAKQCGASEADQARYRESQNKSKTETKAIRIVTCNYCRKLNHTISECRKRKYVNERKAREQQVSSSGNEQIPGTSGVRPEVDIKTATLNLQGLSTSRQN</sequence>
<keyword evidence="1" id="KW-0862">Zinc</keyword>